<name>X1PEZ6_9ZZZZ</name>
<proteinExistence type="predicted"/>
<dbReference type="AlphaFoldDB" id="X1PEZ6"/>
<gene>
    <name evidence="1" type="ORF">S06H3_64614</name>
</gene>
<protein>
    <submittedName>
        <fullName evidence="1">Uncharacterized protein</fullName>
    </submittedName>
</protein>
<dbReference type="EMBL" id="BARV01043218">
    <property type="protein sequence ID" value="GAI54902.1"/>
    <property type="molecule type" value="Genomic_DNA"/>
</dbReference>
<organism evidence="1">
    <name type="scientific">marine sediment metagenome</name>
    <dbReference type="NCBI Taxonomy" id="412755"/>
    <lineage>
        <taxon>unclassified sequences</taxon>
        <taxon>metagenomes</taxon>
        <taxon>ecological metagenomes</taxon>
    </lineage>
</organism>
<sequence>IIFKEDVRIMDLKDLHKNAENIWKKLRLRTHILAIKISIKLK</sequence>
<comment type="caution">
    <text evidence="1">The sequence shown here is derived from an EMBL/GenBank/DDBJ whole genome shotgun (WGS) entry which is preliminary data.</text>
</comment>
<evidence type="ECO:0000313" key="1">
    <source>
        <dbReference type="EMBL" id="GAI54902.1"/>
    </source>
</evidence>
<feature type="non-terminal residue" evidence="1">
    <location>
        <position position="1"/>
    </location>
</feature>
<reference evidence="1" key="1">
    <citation type="journal article" date="2014" name="Front. Microbiol.">
        <title>High frequency of phylogenetically diverse reductive dehalogenase-homologous genes in deep subseafloor sedimentary metagenomes.</title>
        <authorList>
            <person name="Kawai M."/>
            <person name="Futagami T."/>
            <person name="Toyoda A."/>
            <person name="Takaki Y."/>
            <person name="Nishi S."/>
            <person name="Hori S."/>
            <person name="Arai W."/>
            <person name="Tsubouchi T."/>
            <person name="Morono Y."/>
            <person name="Uchiyama I."/>
            <person name="Ito T."/>
            <person name="Fujiyama A."/>
            <person name="Inagaki F."/>
            <person name="Takami H."/>
        </authorList>
    </citation>
    <scope>NUCLEOTIDE SEQUENCE</scope>
    <source>
        <strain evidence="1">Expedition CK06-06</strain>
    </source>
</reference>
<accession>X1PEZ6</accession>